<evidence type="ECO:0000256" key="1">
    <source>
        <dbReference type="ARBA" id="ARBA00004123"/>
    </source>
</evidence>
<dbReference type="Pfam" id="PF15458">
    <property type="entry name" value="NTR2"/>
    <property type="match status" value="1"/>
</dbReference>
<dbReference type="GO" id="GO:0071008">
    <property type="term" value="C:U2-type post-mRNA release spliceosomal complex"/>
    <property type="evidence" value="ECO:0007669"/>
    <property type="project" value="InterPro"/>
</dbReference>
<proteinExistence type="predicted"/>
<dbReference type="InterPro" id="IPR012890">
    <property type="entry name" value="GCFC2-like"/>
</dbReference>
<feature type="region of interest" description="Disordered" evidence="3">
    <location>
        <begin position="321"/>
        <end position="342"/>
    </location>
</feature>
<dbReference type="InterPro" id="IPR028211">
    <property type="entry name" value="Ntr2"/>
</dbReference>
<feature type="compositionally biased region" description="Low complexity" evidence="3">
    <location>
        <begin position="89"/>
        <end position="99"/>
    </location>
</feature>
<reference evidence="4 5" key="1">
    <citation type="submission" date="2023-11" db="EMBL/GenBank/DDBJ databases">
        <title>An acidophilic fungus is an integral part of prey digestion in a carnivorous sundew plant.</title>
        <authorList>
            <person name="Tsai I.J."/>
        </authorList>
    </citation>
    <scope>NUCLEOTIDE SEQUENCE [LARGE SCALE GENOMIC DNA]</scope>
    <source>
        <strain evidence="4">169a</strain>
    </source>
</reference>
<dbReference type="Proteomes" id="UP001303373">
    <property type="component" value="Chromosome 6"/>
</dbReference>
<feature type="region of interest" description="Disordered" evidence="3">
    <location>
        <begin position="430"/>
        <end position="481"/>
    </location>
</feature>
<protein>
    <submittedName>
        <fullName evidence="4">Uncharacterized protein</fullName>
    </submittedName>
</protein>
<feature type="compositionally biased region" description="Gly residues" evidence="3">
    <location>
        <begin position="449"/>
        <end position="462"/>
    </location>
</feature>
<evidence type="ECO:0000256" key="3">
    <source>
        <dbReference type="SAM" id="MobiDB-lite"/>
    </source>
</evidence>
<feature type="region of interest" description="Disordered" evidence="3">
    <location>
        <begin position="89"/>
        <end position="145"/>
    </location>
</feature>
<dbReference type="AlphaFoldDB" id="A0AAQ3M4A6"/>
<sequence length="481" mass="52445">MKKSFSARRVPRQIGQDDETIAAPNTPATEQSEPIFKRATTKNRKSASVRTSFGPSIVHDEEDGVEPSGVVTPKRSTISRLAIQRNASKKASLLSVSKLPPRDLDDDDDSRPDYTAEGLQLLKDSTPSTPRDLTTTTSDVEDVSSGTQALDLSSKFGSSLARYQQSAIPSATEIAEKKARRARMAKEQQAEEYISLNPDDANLDADDDEEDLDDNVMRDDLGRLVLKPKDKYNQAETRLVRDDEDVMEGFDAFTSDGTMALGRKAEIEAARKKKIDMAAQIAEAQGINSDSDDASDSSEKLRNEAFEAAQTRHGTYAAKTGISSEEHAHLRPKTPPKISPLPTLDGAILTLKEKLAEMEISHSSKMRMMDELQREKIGFGEDEIRIQKALRETAEKFRLIKLDKRIESSSPGMQAIEAPRELHAVINPAPESAEVSEGDVNDVEERPGLGSGGAGAGLGFGARGFSETGTPGMPRGESDEE</sequence>
<dbReference type="GO" id="GO:0000390">
    <property type="term" value="P:spliceosomal complex disassembly"/>
    <property type="evidence" value="ECO:0007669"/>
    <property type="project" value="InterPro"/>
</dbReference>
<dbReference type="PANTHER" id="PTHR12214">
    <property type="entry name" value="GC-RICH SEQUENCE DNA-BINDING FACTOR"/>
    <property type="match status" value="1"/>
</dbReference>
<feature type="region of interest" description="Disordered" evidence="3">
    <location>
        <begin position="1"/>
        <end position="75"/>
    </location>
</feature>
<feature type="compositionally biased region" description="Low complexity" evidence="3">
    <location>
        <begin position="124"/>
        <end position="145"/>
    </location>
</feature>
<evidence type="ECO:0000313" key="4">
    <source>
        <dbReference type="EMBL" id="WPH01572.1"/>
    </source>
</evidence>
<keyword evidence="2" id="KW-0539">Nucleus</keyword>
<name>A0AAQ3M4A6_9PEZI</name>
<organism evidence="4 5">
    <name type="scientific">Acrodontium crateriforme</name>
    <dbReference type="NCBI Taxonomy" id="150365"/>
    <lineage>
        <taxon>Eukaryota</taxon>
        <taxon>Fungi</taxon>
        <taxon>Dikarya</taxon>
        <taxon>Ascomycota</taxon>
        <taxon>Pezizomycotina</taxon>
        <taxon>Dothideomycetes</taxon>
        <taxon>Dothideomycetidae</taxon>
        <taxon>Mycosphaerellales</taxon>
        <taxon>Teratosphaeriaceae</taxon>
        <taxon>Acrodontium</taxon>
    </lineage>
</organism>
<gene>
    <name evidence="4" type="ORF">R9X50_00442000</name>
</gene>
<comment type="subcellular location">
    <subcellularLocation>
        <location evidence="1">Nucleus</location>
    </subcellularLocation>
</comment>
<dbReference type="PANTHER" id="PTHR12214:SF0">
    <property type="entry name" value="LD29489P"/>
    <property type="match status" value="1"/>
</dbReference>
<keyword evidence="5" id="KW-1185">Reference proteome</keyword>
<dbReference type="GO" id="GO:0003677">
    <property type="term" value="F:DNA binding"/>
    <property type="evidence" value="ECO:0007669"/>
    <property type="project" value="InterPro"/>
</dbReference>
<accession>A0AAQ3M4A6</accession>
<dbReference type="EMBL" id="CP138585">
    <property type="protein sequence ID" value="WPH01572.1"/>
    <property type="molecule type" value="Genomic_DNA"/>
</dbReference>
<evidence type="ECO:0000313" key="5">
    <source>
        <dbReference type="Proteomes" id="UP001303373"/>
    </source>
</evidence>
<evidence type="ECO:0000256" key="2">
    <source>
        <dbReference type="ARBA" id="ARBA00023242"/>
    </source>
</evidence>
<feature type="compositionally biased region" description="Basic residues" evidence="3">
    <location>
        <begin position="1"/>
        <end position="11"/>
    </location>
</feature>